<comment type="caution">
    <text evidence="1">The sequence shown here is derived from an EMBL/GenBank/DDBJ whole genome shotgun (WGS) entry which is preliminary data.</text>
</comment>
<protein>
    <submittedName>
        <fullName evidence="1">Uncharacterized protein</fullName>
    </submittedName>
</protein>
<dbReference type="RefSeq" id="WP_106286858.1">
    <property type="nucleotide sequence ID" value="NZ_CAWNTC010000127.1"/>
</dbReference>
<dbReference type="EMBL" id="PVWJ01000004">
    <property type="protein sequence ID" value="PSB05027.1"/>
    <property type="molecule type" value="Genomic_DNA"/>
</dbReference>
<proteinExistence type="predicted"/>
<accession>A0A2T1CA52</accession>
<keyword evidence="2" id="KW-1185">Reference proteome</keyword>
<evidence type="ECO:0000313" key="2">
    <source>
        <dbReference type="Proteomes" id="UP000238762"/>
    </source>
</evidence>
<dbReference type="OrthoDB" id="516113at2"/>
<name>A0A2T1CA52_9CYAN</name>
<gene>
    <name evidence="1" type="ORF">C7B64_01310</name>
</gene>
<reference evidence="1 2" key="1">
    <citation type="submission" date="2018-02" db="EMBL/GenBank/DDBJ databases">
        <authorList>
            <person name="Cohen D.B."/>
            <person name="Kent A.D."/>
        </authorList>
    </citation>
    <scope>NUCLEOTIDE SEQUENCE [LARGE SCALE GENOMIC DNA]</scope>
    <source>
        <strain evidence="1 2">CCAP 1448/3</strain>
    </source>
</reference>
<organism evidence="1 2">
    <name type="scientific">Merismopedia glauca CCAP 1448/3</name>
    <dbReference type="NCBI Taxonomy" id="1296344"/>
    <lineage>
        <taxon>Bacteria</taxon>
        <taxon>Bacillati</taxon>
        <taxon>Cyanobacteriota</taxon>
        <taxon>Cyanophyceae</taxon>
        <taxon>Synechococcales</taxon>
        <taxon>Merismopediaceae</taxon>
        <taxon>Merismopedia</taxon>
    </lineage>
</organism>
<evidence type="ECO:0000313" key="1">
    <source>
        <dbReference type="EMBL" id="PSB05027.1"/>
    </source>
</evidence>
<dbReference type="Proteomes" id="UP000238762">
    <property type="component" value="Unassembled WGS sequence"/>
</dbReference>
<reference evidence="1 2" key="2">
    <citation type="submission" date="2018-03" db="EMBL/GenBank/DDBJ databases">
        <title>The ancient ancestry and fast evolution of plastids.</title>
        <authorList>
            <person name="Moore K.R."/>
            <person name="Magnabosco C."/>
            <person name="Momper L."/>
            <person name="Gold D.A."/>
            <person name="Bosak T."/>
            <person name="Fournier G.P."/>
        </authorList>
    </citation>
    <scope>NUCLEOTIDE SEQUENCE [LARGE SCALE GENOMIC DNA]</scope>
    <source>
        <strain evidence="1 2">CCAP 1448/3</strain>
    </source>
</reference>
<sequence>MIPDNHPEIPKLETQWLTQAAQIRTLAGEHQKDRLAVLYILRGLEQLHREIRDGLFQTSLPENRQELYALLKEIEEEGGWPYIERMSLRTLLAALGDDFWTKETSITSQVEETEE</sequence>
<dbReference type="AlphaFoldDB" id="A0A2T1CA52"/>